<dbReference type="InterPro" id="IPR006805">
    <property type="entry name" value="Anth_synth_I_N"/>
</dbReference>
<dbReference type="InterPro" id="IPR015890">
    <property type="entry name" value="Chorismate_C"/>
</dbReference>
<evidence type="ECO:0000259" key="1">
    <source>
        <dbReference type="Pfam" id="PF00425"/>
    </source>
</evidence>
<proteinExistence type="predicted"/>
<evidence type="ECO:0000313" key="4">
    <source>
        <dbReference type="Proteomes" id="UP000648722"/>
    </source>
</evidence>
<evidence type="ECO:0000313" key="3">
    <source>
        <dbReference type="EMBL" id="GGG99694.1"/>
    </source>
</evidence>
<accession>A0ABQ1XQ00</accession>
<dbReference type="Pfam" id="PF04715">
    <property type="entry name" value="Anth_synt_I_N"/>
    <property type="match status" value="1"/>
</dbReference>
<dbReference type="Pfam" id="PF00425">
    <property type="entry name" value="Chorismate_bind"/>
    <property type="match status" value="1"/>
</dbReference>
<comment type="caution">
    <text evidence="3">The sequence shown here is derived from an EMBL/GenBank/DDBJ whole genome shotgun (WGS) entry which is preliminary data.</text>
</comment>
<dbReference type="InterPro" id="IPR019999">
    <property type="entry name" value="Anth_synth_I-like"/>
</dbReference>
<feature type="domain" description="Chorismate-utilising enzyme C-terminal" evidence="1">
    <location>
        <begin position="165"/>
        <end position="426"/>
    </location>
</feature>
<dbReference type="Gene3D" id="3.60.120.10">
    <property type="entry name" value="Anthranilate synthase"/>
    <property type="match status" value="1"/>
</dbReference>
<gene>
    <name evidence="3" type="ORF">GCM10007420_14440</name>
</gene>
<feature type="domain" description="Anthranilate synthase component I N-terminal" evidence="2">
    <location>
        <begin position="82"/>
        <end position="127"/>
    </location>
</feature>
<dbReference type="PRINTS" id="PR00095">
    <property type="entry name" value="ANTSNTHASEI"/>
</dbReference>
<evidence type="ECO:0000259" key="2">
    <source>
        <dbReference type="Pfam" id="PF04715"/>
    </source>
</evidence>
<dbReference type="Proteomes" id="UP000648722">
    <property type="component" value="Unassembled WGS sequence"/>
</dbReference>
<dbReference type="RefSeq" id="WP_188451899.1">
    <property type="nucleotide sequence ID" value="NZ_BMFS01000005.1"/>
</dbReference>
<dbReference type="PANTHER" id="PTHR11236">
    <property type="entry name" value="AMINOBENZOATE/ANTHRANILATE SYNTHASE"/>
    <property type="match status" value="1"/>
</dbReference>
<name>A0ABQ1XQ00_9PROT</name>
<dbReference type="EMBL" id="BMFS01000005">
    <property type="protein sequence ID" value="GGG99694.1"/>
    <property type="molecule type" value="Genomic_DNA"/>
</dbReference>
<dbReference type="InterPro" id="IPR005801">
    <property type="entry name" value="ADC_synthase"/>
</dbReference>
<reference evidence="4" key="1">
    <citation type="journal article" date="2019" name="Int. J. Syst. Evol. Microbiol.">
        <title>The Global Catalogue of Microorganisms (GCM) 10K type strain sequencing project: providing services to taxonomists for standard genome sequencing and annotation.</title>
        <authorList>
            <consortium name="The Broad Institute Genomics Platform"/>
            <consortium name="The Broad Institute Genome Sequencing Center for Infectious Disease"/>
            <person name="Wu L."/>
            <person name="Ma J."/>
        </authorList>
    </citation>
    <scope>NUCLEOTIDE SEQUENCE [LARGE SCALE GENOMIC DNA]</scope>
    <source>
        <strain evidence="4">CGMCC 1.12766</strain>
    </source>
</reference>
<keyword evidence="4" id="KW-1185">Reference proteome</keyword>
<sequence length="440" mass="46566">MAEPAASSGPDLPLAWRAPADYLAAIDQQPGVLLLSGGDGTPRGRFSYLTAFPAAFIHMPGGPDPLEPLRTARQLYPQAWIGGLLSYDLAGRFEALPPLVGPVTPWPEMALGVYEAIAVFDHQTGRAVIRGEPGAAARLQAGLLAPAPARTDTALLAPLEPVWSEARYLAAARTARNYVRAGDVFQVNLSHRFGARIQGAQAPLAVLKALASTSPAPFAVYARVDDERVVVSNSPERFWSLDADGRVETRPIKGTRPRGSDPASDAALAAELHASAKDRAENLMIVDLMRNDLSRVCVPGSVSVPELFSVESFANVHHLVSAVTGRLAPDRDVFDLLTASFPPGSITGAPKVRAMEIIAELEGEARGPYCGAAGLISPDGSARFNVMIRTAGFVADGDGWQVEARSGGAITIDSEPESELAETHSKIAMLKRAMQATGRT</sequence>
<dbReference type="SUPFAM" id="SSF56322">
    <property type="entry name" value="ADC synthase"/>
    <property type="match status" value="1"/>
</dbReference>
<protein>
    <submittedName>
        <fullName evidence="3">Aminodeoxychorismate synthase component I</fullName>
    </submittedName>
</protein>
<organism evidence="3 4">
    <name type="scientific">Glycocaulis albus</name>
    <dbReference type="NCBI Taxonomy" id="1382801"/>
    <lineage>
        <taxon>Bacteria</taxon>
        <taxon>Pseudomonadati</taxon>
        <taxon>Pseudomonadota</taxon>
        <taxon>Alphaproteobacteria</taxon>
        <taxon>Maricaulales</taxon>
        <taxon>Maricaulaceae</taxon>
        <taxon>Glycocaulis</taxon>
    </lineage>
</organism>
<dbReference type="PANTHER" id="PTHR11236:SF9">
    <property type="entry name" value="ANTHRANILATE SYNTHASE COMPONENT 1"/>
    <property type="match status" value="1"/>
</dbReference>